<dbReference type="InParanoid" id="A0A1Y2DKE7"/>
<name>A0A1Y2DKE7_9PEZI</name>
<evidence type="ECO:0000313" key="1">
    <source>
        <dbReference type="EMBL" id="ORY59606.1"/>
    </source>
</evidence>
<dbReference type="GeneID" id="63781726"/>
<dbReference type="EMBL" id="MCFJ01000013">
    <property type="protein sequence ID" value="ORY59606.1"/>
    <property type="molecule type" value="Genomic_DNA"/>
</dbReference>
<proteinExistence type="predicted"/>
<protein>
    <submittedName>
        <fullName evidence="1">Uncharacterized protein</fullName>
    </submittedName>
</protein>
<accession>A0A1Y2DKE7</accession>
<dbReference type="RefSeq" id="XP_040712180.1">
    <property type="nucleotide sequence ID" value="XM_040865514.1"/>
</dbReference>
<dbReference type="AlphaFoldDB" id="A0A1Y2DKE7"/>
<keyword evidence="2" id="KW-1185">Reference proteome</keyword>
<sequence>MMEILDKIHELRGQTALRRVGSDGFEAQKPVNHGGSDDEIPRIQYWGLSYGSILGFGRALRVVSAEQLYGGYFAGVFGVWYGVLEDVFC</sequence>
<organism evidence="1 2">
    <name type="scientific">Pseudomassariella vexata</name>
    <dbReference type="NCBI Taxonomy" id="1141098"/>
    <lineage>
        <taxon>Eukaryota</taxon>
        <taxon>Fungi</taxon>
        <taxon>Dikarya</taxon>
        <taxon>Ascomycota</taxon>
        <taxon>Pezizomycotina</taxon>
        <taxon>Sordariomycetes</taxon>
        <taxon>Xylariomycetidae</taxon>
        <taxon>Amphisphaeriales</taxon>
        <taxon>Pseudomassariaceae</taxon>
        <taxon>Pseudomassariella</taxon>
    </lineage>
</organism>
<dbReference type="Proteomes" id="UP000193689">
    <property type="component" value="Unassembled WGS sequence"/>
</dbReference>
<comment type="caution">
    <text evidence="1">The sequence shown here is derived from an EMBL/GenBank/DDBJ whole genome shotgun (WGS) entry which is preliminary data.</text>
</comment>
<reference evidence="1 2" key="1">
    <citation type="submission" date="2016-07" db="EMBL/GenBank/DDBJ databases">
        <title>Pervasive Adenine N6-methylation of Active Genes in Fungi.</title>
        <authorList>
            <consortium name="DOE Joint Genome Institute"/>
            <person name="Mondo S.J."/>
            <person name="Dannebaum R.O."/>
            <person name="Kuo R.C."/>
            <person name="Labutti K."/>
            <person name="Haridas S."/>
            <person name="Kuo A."/>
            <person name="Salamov A."/>
            <person name="Ahrendt S.R."/>
            <person name="Lipzen A."/>
            <person name="Sullivan W."/>
            <person name="Andreopoulos W.B."/>
            <person name="Clum A."/>
            <person name="Lindquist E."/>
            <person name="Daum C."/>
            <person name="Ramamoorthy G.K."/>
            <person name="Gryganskyi A."/>
            <person name="Culley D."/>
            <person name="Magnuson J.K."/>
            <person name="James T.Y."/>
            <person name="O'Malley M.A."/>
            <person name="Stajich J.E."/>
            <person name="Spatafora J.W."/>
            <person name="Visel A."/>
            <person name="Grigoriev I.V."/>
        </authorList>
    </citation>
    <scope>NUCLEOTIDE SEQUENCE [LARGE SCALE GENOMIC DNA]</scope>
    <source>
        <strain evidence="1 2">CBS 129021</strain>
    </source>
</reference>
<gene>
    <name evidence="1" type="ORF">BCR38DRAFT_60080</name>
</gene>
<evidence type="ECO:0000313" key="2">
    <source>
        <dbReference type="Proteomes" id="UP000193689"/>
    </source>
</evidence>